<evidence type="ECO:0000313" key="3">
    <source>
        <dbReference type="Proteomes" id="UP000095280"/>
    </source>
</evidence>
<accession>A0A1I8I3Q9</accession>
<organism evidence="3 4">
    <name type="scientific">Macrostomum lignano</name>
    <dbReference type="NCBI Taxonomy" id="282301"/>
    <lineage>
        <taxon>Eukaryota</taxon>
        <taxon>Metazoa</taxon>
        <taxon>Spiralia</taxon>
        <taxon>Lophotrochozoa</taxon>
        <taxon>Platyhelminthes</taxon>
        <taxon>Rhabditophora</taxon>
        <taxon>Macrostomorpha</taxon>
        <taxon>Macrostomida</taxon>
        <taxon>Macrostomidae</taxon>
        <taxon>Macrostomum</taxon>
    </lineage>
</organism>
<evidence type="ECO:0000313" key="4">
    <source>
        <dbReference type="WBParaSite" id="maker-uti_cns_0009532-snap-gene-0.4-mRNA-1"/>
    </source>
</evidence>
<evidence type="ECO:0000256" key="2">
    <source>
        <dbReference type="SAM" id="Coils"/>
    </source>
</evidence>
<comment type="similarity">
    <text evidence="1">Belongs to the SNF7 family.</text>
</comment>
<dbReference type="GO" id="GO:0007034">
    <property type="term" value="P:vacuolar transport"/>
    <property type="evidence" value="ECO:0007669"/>
    <property type="project" value="InterPro"/>
</dbReference>
<dbReference type="Proteomes" id="UP000095280">
    <property type="component" value="Unplaced"/>
</dbReference>
<name>A0A1I8I3Q9_9PLAT</name>
<dbReference type="Gene3D" id="6.10.140.1230">
    <property type="match status" value="1"/>
</dbReference>
<proteinExistence type="inferred from homology"/>
<feature type="coiled-coil region" evidence="2">
    <location>
        <begin position="281"/>
        <end position="322"/>
    </location>
</feature>
<dbReference type="WBParaSite" id="maker-uti_cns_0009532-snap-gene-0.4-mRNA-1">
    <property type="protein sequence ID" value="maker-uti_cns_0009532-snap-gene-0.4-mRNA-1"/>
    <property type="gene ID" value="maker-uti_cns_0009532-snap-gene-0.4"/>
</dbReference>
<keyword evidence="3" id="KW-1185">Reference proteome</keyword>
<keyword evidence="2" id="KW-0175">Coiled coil</keyword>
<dbReference type="Pfam" id="PF03357">
    <property type="entry name" value="Snf7"/>
    <property type="match status" value="1"/>
</dbReference>
<dbReference type="AlphaFoldDB" id="A0A1I8I3Q9"/>
<dbReference type="InterPro" id="IPR005024">
    <property type="entry name" value="Snf7_fam"/>
</dbReference>
<evidence type="ECO:0000256" key="1">
    <source>
        <dbReference type="ARBA" id="ARBA00006190"/>
    </source>
</evidence>
<sequence>MDDTPMEEKPPLVPTPPRAPWLRPAEALTAAANTATEANPALARAHLTAALDEAYYQAARKGRVQVDGPWRAMCRRMGPDLTRDVLGSLLQRAENCVQQWGRPRPALALFVTLAYWEAGHLRTGWMPRLRAFWDTALEKRPERLYVSHDGQSVDILGWPPGSDAAREAPAAPAQLLVELLLWELRDLTNLDQVSDCRHWSRLASRYGPHAAVLAVDVAADILGDHLRVETNGPQIGLACSMLGIAVDHVAAYGQAPLLTLEQMLRTIMPLEFLFGRKKTPEEMLRQNQRALNRAMRDLDREKNRMEQQEKKVIADIKKLAKQGQMDAVKIMAKDLVRTRNYVKKFILMRANIQAISLKIQTLRSTNQMAQAMKGVTKTMQRMNKTMNLPQLQQIMAQFEKESEIMDMKEEMMSDAIDDAIGGDEDEEETEAVVTKVLDELGIELTGELAGIGPGASTIGESAGAAKKPAAAAAAAGGADGGAAGGGDLDDLESRLNNLRRHSAVLELHLEQVALAHLAHIVHDVLIVQQGQPGLSSGLRLAQRYLGASPGVQHSLRGLCDELGPGALVHVAEGDLGQQHDGARLRPGCGAVVGRLGDHVGKIHALAEHVAGGRGFGRGDAQALTTGYAAHLRQDAGPVSPPGPVPQQFPVRQLLKRFKSLLLALAPHLEDVDHFDAEGHMSRSVSILNVLDQPFVVLRVGRQDLNFRVQLLVVRLQRVLAVAAVSGLDHGVGHLDLQQVVQHVQLGLDDLLRVQHGRPAHAEVVRNQRVEAGGRLQELGGAAAGAADVAEVRQHRVDLELQHGLLHAVDIEDKLQQLLHLRRQLAFQRLLRAQLQLGVVLLAIVQLNREEPVRQLLELVGKEIIASLLLEQLQEVLDGVVPPAEALQLVAAHCGADAAPGPEHPVALDPGLRLQALQLVELLSLTRSTRFSIAFSGLPRSRTMAALSATPLSGSTAEPSFTCTLIFFSVWALNLRSVLVGIGGTPAGGSVQPLLHIAAPGADGVRLDHQRHAAFAAGGNEGLGHDVNVGSLGLVEILAAGVQIFLAADQSGQLGVHRAGENGAQGLQRGLQIFLGRVQSVPDRGWADELLPAPLLLTNAELAVWAVAAVLGNSRTAGLYLRRAIALGTFDLASSGSNLLFFDFGSSLPSAAPAAAPPDFFAGRFLLNPVSQLNIAAISEVPAAPALHKAVNVVPAVHRPVGLRLSRVEVFARNANFS</sequence>
<protein>
    <submittedName>
        <fullName evidence="4">Charged multivesicular body protein 2a</fullName>
    </submittedName>
</protein>
<dbReference type="PANTHER" id="PTHR10476">
    <property type="entry name" value="CHARGED MULTIVESICULAR BODY PROTEIN"/>
    <property type="match status" value="1"/>
</dbReference>
<reference evidence="4" key="1">
    <citation type="submission" date="2016-11" db="UniProtKB">
        <authorList>
            <consortium name="WormBaseParasite"/>
        </authorList>
    </citation>
    <scope>IDENTIFICATION</scope>
</reference>